<accession>G4STY1</accession>
<dbReference type="Proteomes" id="UP000008315">
    <property type="component" value="Chromosome"/>
</dbReference>
<feature type="transmembrane region" description="Helical" evidence="6">
    <location>
        <begin position="95"/>
        <end position="113"/>
    </location>
</feature>
<keyword evidence="8" id="KW-1185">Reference proteome</keyword>
<evidence type="ECO:0000256" key="4">
    <source>
        <dbReference type="ARBA" id="ARBA00022989"/>
    </source>
</evidence>
<evidence type="ECO:0000256" key="5">
    <source>
        <dbReference type="ARBA" id="ARBA00023136"/>
    </source>
</evidence>
<dbReference type="InterPro" id="IPR001727">
    <property type="entry name" value="GDT1-like"/>
</dbReference>
<dbReference type="PATRIC" id="fig|271065.3.peg.1137"/>
<feature type="transmembrane region" description="Helical" evidence="6">
    <location>
        <begin position="164"/>
        <end position="185"/>
    </location>
</feature>
<keyword evidence="3 6" id="KW-0812">Transmembrane</keyword>
<comment type="similarity">
    <text evidence="2 6">Belongs to the GDT1 family.</text>
</comment>
<sequence>MDFIHQLMASIHLQWQQILSLLFSDNIVEFSTASLTSFVLIAAAEIGDKSQLVCMTLASRHRALPIILGAIAAFALLNTLAVIFGAAIAKWLPEYLVAASVAILFALFGAHALRVNEEEDTDEVIKEKSGHGIFFTTFFLIAVAEFGDKTQLAVAGLSSTTLPAAVWLGSTVALAMTSILGVLAGRTLMKKIPLSTLHRLSGIIFITLSIVAAHKAYTAYIPFAGQFSAPGGPSKDAVNTSM</sequence>
<keyword evidence="5 6" id="KW-0472">Membrane</keyword>
<evidence type="ECO:0000256" key="1">
    <source>
        <dbReference type="ARBA" id="ARBA00004141"/>
    </source>
</evidence>
<dbReference type="AlphaFoldDB" id="G4STY1"/>
<organism evidence="7 8">
    <name type="scientific">Methylotuvimicrobium alcaliphilum (strain DSM 19304 / NCIMB 14124 / VKM B-2133 / 20Z)</name>
    <name type="common">Methylomicrobium alcaliphilum</name>
    <dbReference type="NCBI Taxonomy" id="1091494"/>
    <lineage>
        <taxon>Bacteria</taxon>
        <taxon>Pseudomonadati</taxon>
        <taxon>Pseudomonadota</taxon>
        <taxon>Gammaproteobacteria</taxon>
        <taxon>Methylococcales</taxon>
        <taxon>Methylococcaceae</taxon>
        <taxon>Methylotuvimicrobium</taxon>
    </lineage>
</organism>
<evidence type="ECO:0000256" key="6">
    <source>
        <dbReference type="RuleBase" id="RU365102"/>
    </source>
</evidence>
<keyword evidence="4 6" id="KW-1133">Transmembrane helix</keyword>
<dbReference type="GO" id="GO:0046873">
    <property type="term" value="F:metal ion transmembrane transporter activity"/>
    <property type="evidence" value="ECO:0007669"/>
    <property type="project" value="InterPro"/>
</dbReference>
<dbReference type="PANTHER" id="PTHR12608:SF1">
    <property type="entry name" value="TRANSMEMBRANE PROTEIN 165"/>
    <property type="match status" value="1"/>
</dbReference>
<evidence type="ECO:0000313" key="8">
    <source>
        <dbReference type="Proteomes" id="UP000008315"/>
    </source>
</evidence>
<feature type="transmembrane region" description="Helical" evidence="6">
    <location>
        <begin position="197"/>
        <end position="217"/>
    </location>
</feature>
<dbReference type="EMBL" id="FO082060">
    <property type="protein sequence ID" value="CCE22804.1"/>
    <property type="molecule type" value="Genomic_DNA"/>
</dbReference>
<reference evidence="8" key="1">
    <citation type="journal article" date="2012" name="J. Bacteriol.">
        <title>Genome sequence of the haloalkaliphilic methanotrophic bacterium Methylomicrobium alcaliphilum 20Z.</title>
        <authorList>
            <person name="Vuilleumier S."/>
            <person name="Khmelenina V.N."/>
            <person name="Bringel F."/>
            <person name="Reshetnikov A.S."/>
            <person name="Lajus A."/>
            <person name="Mangenot S."/>
            <person name="Rouy Z."/>
            <person name="Op den Camp H.J."/>
            <person name="Jetten M.S."/>
            <person name="Dispirito A.A."/>
            <person name="Dunfield P."/>
            <person name="Klotz M.G."/>
            <person name="Semrau J.D."/>
            <person name="Stein L.Y."/>
            <person name="Barbe V."/>
            <person name="Medigue C."/>
            <person name="Trotsenko Y.A."/>
            <person name="Kalyuzhnaya M.G."/>
        </authorList>
    </citation>
    <scope>NUCLEOTIDE SEQUENCE [LARGE SCALE GENOMIC DNA]</scope>
    <source>
        <strain evidence="8">DSM 19304 / NCIMB 14124 / VKM B-2133 / 20Z</strain>
    </source>
</reference>
<dbReference type="PANTHER" id="PTHR12608">
    <property type="entry name" value="TRANSMEMBRANE PROTEIN HTP-1 RELATED"/>
    <property type="match status" value="1"/>
</dbReference>
<proteinExistence type="inferred from homology"/>
<dbReference type="RefSeq" id="WP_014147603.1">
    <property type="nucleotide sequence ID" value="NC_016112.1"/>
</dbReference>
<dbReference type="KEGG" id="mah:MEALZ_1112"/>
<comment type="subcellular location">
    <subcellularLocation>
        <location evidence="1 6">Membrane</location>
        <topology evidence="1 6">Multi-pass membrane protein</topology>
    </subcellularLocation>
</comment>
<dbReference type="HOGENOM" id="CLU_040186_2_2_6"/>
<gene>
    <name evidence="7" type="ordered locus">MEALZ_1112</name>
</gene>
<name>G4STY1_META2</name>
<evidence type="ECO:0000313" key="7">
    <source>
        <dbReference type="EMBL" id="CCE22804.1"/>
    </source>
</evidence>
<feature type="transmembrane region" description="Helical" evidence="6">
    <location>
        <begin position="66"/>
        <end position="89"/>
    </location>
</feature>
<protein>
    <recommendedName>
        <fullName evidence="6">GDT1 family protein</fullName>
    </recommendedName>
</protein>
<feature type="transmembrane region" description="Helical" evidence="6">
    <location>
        <begin position="125"/>
        <end position="144"/>
    </location>
</feature>
<evidence type="ECO:0000256" key="3">
    <source>
        <dbReference type="ARBA" id="ARBA00022692"/>
    </source>
</evidence>
<dbReference type="GO" id="GO:0016020">
    <property type="term" value="C:membrane"/>
    <property type="evidence" value="ECO:0007669"/>
    <property type="project" value="UniProtKB-SubCell"/>
</dbReference>
<dbReference type="Pfam" id="PF01169">
    <property type="entry name" value="GDT1"/>
    <property type="match status" value="2"/>
</dbReference>
<evidence type="ECO:0000256" key="2">
    <source>
        <dbReference type="ARBA" id="ARBA00009190"/>
    </source>
</evidence>
<dbReference type="STRING" id="1091494.MEALZ_1112"/>